<dbReference type="Gene3D" id="3.40.50.300">
    <property type="entry name" value="P-loop containing nucleotide triphosphate hydrolases"/>
    <property type="match status" value="2"/>
</dbReference>
<dbReference type="GO" id="GO:0005524">
    <property type="term" value="F:ATP binding"/>
    <property type="evidence" value="ECO:0007669"/>
    <property type="project" value="InterPro"/>
</dbReference>
<dbReference type="EMBL" id="BJYY01000012">
    <property type="protein sequence ID" value="GEO33836.1"/>
    <property type="molecule type" value="Genomic_DNA"/>
</dbReference>
<comment type="caution">
    <text evidence="2">The sequence shown here is derived from an EMBL/GenBank/DDBJ whole genome shotgun (WGS) entry which is preliminary data.</text>
</comment>
<keyword evidence="2" id="KW-0418">Kinase</keyword>
<dbReference type="PANTHER" id="PTHR10285">
    <property type="entry name" value="URIDINE KINASE"/>
    <property type="match status" value="1"/>
</dbReference>
<accession>A0A512DBI8</accession>
<dbReference type="AlphaFoldDB" id="A0A512DBI8"/>
<evidence type="ECO:0000259" key="1">
    <source>
        <dbReference type="Pfam" id="PF00485"/>
    </source>
</evidence>
<organism evidence="2 3">
    <name type="scientific">Cellulomonas aerilata</name>
    <dbReference type="NCBI Taxonomy" id="515326"/>
    <lineage>
        <taxon>Bacteria</taxon>
        <taxon>Bacillati</taxon>
        <taxon>Actinomycetota</taxon>
        <taxon>Actinomycetes</taxon>
        <taxon>Micrococcales</taxon>
        <taxon>Cellulomonadaceae</taxon>
        <taxon>Cellulomonas</taxon>
    </lineage>
</organism>
<keyword evidence="3" id="KW-1185">Reference proteome</keyword>
<dbReference type="Pfam" id="PF00485">
    <property type="entry name" value="PRK"/>
    <property type="match status" value="1"/>
</dbReference>
<dbReference type="InterPro" id="IPR006083">
    <property type="entry name" value="PRK/URK"/>
</dbReference>
<evidence type="ECO:0000313" key="3">
    <source>
        <dbReference type="Proteomes" id="UP000321181"/>
    </source>
</evidence>
<dbReference type="SUPFAM" id="SSF52540">
    <property type="entry name" value="P-loop containing nucleoside triphosphate hydrolases"/>
    <property type="match status" value="1"/>
</dbReference>
<dbReference type="GO" id="GO:0016301">
    <property type="term" value="F:kinase activity"/>
    <property type="evidence" value="ECO:0007669"/>
    <property type="project" value="UniProtKB-KW"/>
</dbReference>
<dbReference type="Proteomes" id="UP000321181">
    <property type="component" value="Unassembled WGS sequence"/>
</dbReference>
<keyword evidence="2" id="KW-0808">Transferase</keyword>
<proteinExistence type="predicted"/>
<gene>
    <name evidence="2" type="primary">frcK</name>
    <name evidence="2" type="ORF">CAE01nite_15610</name>
</gene>
<feature type="domain" description="Phosphoribulokinase/uridine kinase" evidence="1">
    <location>
        <begin position="45"/>
        <end position="225"/>
    </location>
</feature>
<evidence type="ECO:0000313" key="2">
    <source>
        <dbReference type="EMBL" id="GEO33836.1"/>
    </source>
</evidence>
<reference evidence="2 3" key="1">
    <citation type="submission" date="2019-07" db="EMBL/GenBank/DDBJ databases">
        <title>Whole genome shotgun sequence of Cellulomonas aerilata NBRC 106308.</title>
        <authorList>
            <person name="Hosoyama A."/>
            <person name="Uohara A."/>
            <person name="Ohji S."/>
            <person name="Ichikawa N."/>
        </authorList>
    </citation>
    <scope>NUCLEOTIDE SEQUENCE [LARGE SCALE GENOMIC DNA]</scope>
    <source>
        <strain evidence="2 3">NBRC 106308</strain>
    </source>
</reference>
<dbReference type="NCBIfam" id="NF006743">
    <property type="entry name" value="PRK09270.1-2"/>
    <property type="match status" value="1"/>
</dbReference>
<sequence>MGAEPATGRGGLDGDPLVGLEIEDCTTEQVVERARALVTPGRRRILGLTGSPGAGKSTVAEAVVQALGPTTAVLVPMDGFHLADVVLHALGRRDRKGAHDTFDDAGYAALLERLQAATPGETVYAPTFRRDLEEPIGSAIPVPPDVPLVVTEGNYLLLDRDAWPRARAVVDRVWFLAPEEGVRQDRLIRRHEAFGRAPDAARAWALGTDQRNADLIASTARRADAVLRVR</sequence>
<dbReference type="InterPro" id="IPR027417">
    <property type="entry name" value="P-loop_NTPase"/>
</dbReference>
<name>A0A512DBI8_9CELL</name>
<protein>
    <submittedName>
        <fullName evidence="2">Nucleoside/nucleotide kinase family protein</fullName>
    </submittedName>
</protein>
<dbReference type="RefSeq" id="WP_246131070.1">
    <property type="nucleotide sequence ID" value="NZ_BAAARM010000002.1"/>
</dbReference>